<feature type="non-terminal residue" evidence="2">
    <location>
        <position position="291"/>
    </location>
</feature>
<dbReference type="Proteomes" id="UP000789405">
    <property type="component" value="Unassembled WGS sequence"/>
</dbReference>
<sequence>KRKEKSMQQNDNEPGPGFEYFLNTHCQDWDAIQYHEAWKIISRSHSVATHGTTSSHGYGLRLRYYSYPWNHVFAWLRTTSPLLATATHGTTSLHGYGLRLRCSQLLESRKMGRIDNFWSRSLPVLKSNNPRENEKLNAENIFLSCNLSCDGVQFAGTGNIIQVHKQPYKIHEQSGVKEPPSRLRKRNHSINYVESSSGEETDSDYEEKSKRMKNESSSSFPKLPDDDENDESESEAITRKLKRLKKRLESQSRNEREINVSKKFKEFQIQLIENVINGRVKITWNDKYETL</sequence>
<dbReference type="EMBL" id="CAJVPY010020319">
    <property type="protein sequence ID" value="CAG8775090.1"/>
    <property type="molecule type" value="Genomic_DNA"/>
</dbReference>
<accession>A0A9N9JCJ4</accession>
<feature type="region of interest" description="Disordered" evidence="1">
    <location>
        <begin position="171"/>
        <end position="237"/>
    </location>
</feature>
<reference evidence="2" key="1">
    <citation type="submission" date="2021-06" db="EMBL/GenBank/DDBJ databases">
        <authorList>
            <person name="Kallberg Y."/>
            <person name="Tangrot J."/>
            <person name="Rosling A."/>
        </authorList>
    </citation>
    <scope>NUCLEOTIDE SEQUENCE</scope>
    <source>
        <strain evidence="2">MA453B</strain>
    </source>
</reference>
<keyword evidence="3" id="KW-1185">Reference proteome</keyword>
<feature type="compositionally biased region" description="Basic and acidic residues" evidence="1">
    <location>
        <begin position="171"/>
        <end position="181"/>
    </location>
</feature>
<dbReference type="OrthoDB" id="2415829at2759"/>
<proteinExistence type="predicted"/>
<organism evidence="2 3">
    <name type="scientific">Dentiscutata erythropus</name>
    <dbReference type="NCBI Taxonomy" id="1348616"/>
    <lineage>
        <taxon>Eukaryota</taxon>
        <taxon>Fungi</taxon>
        <taxon>Fungi incertae sedis</taxon>
        <taxon>Mucoromycota</taxon>
        <taxon>Glomeromycotina</taxon>
        <taxon>Glomeromycetes</taxon>
        <taxon>Diversisporales</taxon>
        <taxon>Gigasporaceae</taxon>
        <taxon>Dentiscutata</taxon>
    </lineage>
</organism>
<feature type="compositionally biased region" description="Acidic residues" evidence="1">
    <location>
        <begin position="225"/>
        <end position="234"/>
    </location>
</feature>
<evidence type="ECO:0000313" key="2">
    <source>
        <dbReference type="EMBL" id="CAG8775090.1"/>
    </source>
</evidence>
<name>A0A9N9JCJ4_9GLOM</name>
<dbReference type="AlphaFoldDB" id="A0A9N9JCJ4"/>
<gene>
    <name evidence="2" type="ORF">DERYTH_LOCUS19071</name>
</gene>
<comment type="caution">
    <text evidence="2">The sequence shown here is derived from an EMBL/GenBank/DDBJ whole genome shotgun (WGS) entry which is preliminary data.</text>
</comment>
<evidence type="ECO:0000256" key="1">
    <source>
        <dbReference type="SAM" id="MobiDB-lite"/>
    </source>
</evidence>
<evidence type="ECO:0000313" key="3">
    <source>
        <dbReference type="Proteomes" id="UP000789405"/>
    </source>
</evidence>
<protein>
    <submittedName>
        <fullName evidence="2">7727_t:CDS:1</fullName>
    </submittedName>
</protein>